<evidence type="ECO:0000313" key="6">
    <source>
        <dbReference type="Proteomes" id="UP000184290"/>
    </source>
</evidence>
<dbReference type="PANTHER" id="PTHR32319:SF0">
    <property type="entry name" value="BACTERIAL HEMOLYSIN-LIKE PROTEIN"/>
    <property type="match status" value="1"/>
</dbReference>
<dbReference type="InterPro" id="IPR004538">
    <property type="entry name" value="Hemolysin_A/TlyA"/>
</dbReference>
<evidence type="ECO:0000256" key="3">
    <source>
        <dbReference type="PROSITE-ProRule" id="PRU00182"/>
    </source>
</evidence>
<dbReference type="InterPro" id="IPR047048">
    <property type="entry name" value="TlyA"/>
</dbReference>
<keyword evidence="6" id="KW-1185">Reference proteome</keyword>
<dbReference type="Pfam" id="PF01479">
    <property type="entry name" value="S4"/>
    <property type="match status" value="1"/>
</dbReference>
<dbReference type="Pfam" id="PF01728">
    <property type="entry name" value="FtsJ"/>
    <property type="match status" value="1"/>
</dbReference>
<dbReference type="Gene3D" id="3.10.290.10">
    <property type="entry name" value="RNA-binding S4 domain"/>
    <property type="match status" value="1"/>
</dbReference>
<evidence type="ECO:0000256" key="1">
    <source>
        <dbReference type="ARBA" id="ARBA00022884"/>
    </source>
</evidence>
<dbReference type="InterPro" id="IPR036986">
    <property type="entry name" value="S4_RNA-bd_sf"/>
</dbReference>
<name>A0ABY1INL4_9HYPH</name>
<dbReference type="PIRSF" id="PIRSF005578">
    <property type="entry name" value="TlyA"/>
    <property type="match status" value="1"/>
</dbReference>
<gene>
    <name evidence="5" type="ORF">SAMN02745911_2963</name>
</gene>
<proteinExistence type="inferred from homology"/>
<dbReference type="CDD" id="cd02440">
    <property type="entry name" value="AdoMet_MTases"/>
    <property type="match status" value="1"/>
</dbReference>
<evidence type="ECO:0000259" key="4">
    <source>
        <dbReference type="SMART" id="SM00363"/>
    </source>
</evidence>
<dbReference type="SUPFAM" id="SSF55174">
    <property type="entry name" value="Alpha-L RNA-binding motif"/>
    <property type="match status" value="1"/>
</dbReference>
<dbReference type="EMBL" id="FQZC01000003">
    <property type="protein sequence ID" value="SHJ59121.1"/>
    <property type="molecule type" value="Genomic_DNA"/>
</dbReference>
<dbReference type="PANTHER" id="PTHR32319">
    <property type="entry name" value="BACTERIAL HEMOLYSIN-LIKE PROTEIN"/>
    <property type="match status" value="1"/>
</dbReference>
<reference evidence="5 6" key="1">
    <citation type="submission" date="2016-11" db="EMBL/GenBank/DDBJ databases">
        <authorList>
            <person name="Varghese N."/>
            <person name="Submissions S."/>
        </authorList>
    </citation>
    <scope>NUCLEOTIDE SEQUENCE [LARGE SCALE GENOMIC DNA]</scope>
    <source>
        <strain evidence="5 6">DSM 21988</strain>
    </source>
</reference>
<dbReference type="InterPro" id="IPR002877">
    <property type="entry name" value="RNA_MeTrfase_FtsJ_dom"/>
</dbReference>
<dbReference type="Proteomes" id="UP000184290">
    <property type="component" value="Unassembled WGS sequence"/>
</dbReference>
<dbReference type="SUPFAM" id="SSF53335">
    <property type="entry name" value="S-adenosyl-L-methionine-dependent methyltransferases"/>
    <property type="match status" value="1"/>
</dbReference>
<dbReference type="Gene3D" id="3.40.50.150">
    <property type="entry name" value="Vaccinia Virus protein VP39"/>
    <property type="match status" value="1"/>
</dbReference>
<evidence type="ECO:0000313" key="5">
    <source>
        <dbReference type="EMBL" id="SHJ59121.1"/>
    </source>
</evidence>
<keyword evidence="1 3" id="KW-0694">RNA-binding</keyword>
<accession>A0ABY1INL4</accession>
<dbReference type="CDD" id="cd00165">
    <property type="entry name" value="S4"/>
    <property type="match status" value="1"/>
</dbReference>
<organism evidence="5 6">
    <name type="scientific">Aureimonas altamirensis DSM 21988</name>
    <dbReference type="NCBI Taxonomy" id="1121026"/>
    <lineage>
        <taxon>Bacteria</taxon>
        <taxon>Pseudomonadati</taxon>
        <taxon>Pseudomonadota</taxon>
        <taxon>Alphaproteobacteria</taxon>
        <taxon>Hyphomicrobiales</taxon>
        <taxon>Aurantimonadaceae</taxon>
        <taxon>Aureimonas</taxon>
    </lineage>
</organism>
<protein>
    <submittedName>
        <fullName evidence="5">23S rRNA (Cytidine1920-2'-O)/16S rRNA (Cytidine1409-2'-O)-methyltransferase</fullName>
    </submittedName>
</protein>
<comment type="caution">
    <text evidence="5">The sequence shown here is derived from an EMBL/GenBank/DDBJ whole genome shotgun (WGS) entry which is preliminary data.</text>
</comment>
<dbReference type="SMART" id="SM00363">
    <property type="entry name" value="S4"/>
    <property type="match status" value="1"/>
</dbReference>
<feature type="domain" description="RNA-binding S4" evidence="4">
    <location>
        <begin position="5"/>
        <end position="63"/>
    </location>
</feature>
<dbReference type="PROSITE" id="PS50889">
    <property type="entry name" value="S4"/>
    <property type="match status" value="1"/>
</dbReference>
<comment type="similarity">
    <text evidence="2">Belongs to the TlyA family.</text>
</comment>
<evidence type="ECO:0000256" key="2">
    <source>
        <dbReference type="ARBA" id="ARBA00029460"/>
    </source>
</evidence>
<dbReference type="InterPro" id="IPR029063">
    <property type="entry name" value="SAM-dependent_MTases_sf"/>
</dbReference>
<sequence length="247" mass="26030">MSERTRLDQFLADRGLSETRARARDAILRGHVRVDGVTAAKPGQLVSDASTVVVDDPAAAYVSRAALKLVAALDHFGLDIAGRVALDIGASTGGFTEVALGRGARHVVAIDVGHGQMHPRIAADPRVTRIDGLNARALSRPDLGGHRVDLVISDVSFISLKLALPPALSLAEPGALGIFLVKPQFEAGREAIGKGGLLKDRLQGETIARDMADWLETQDGWRPVGTTASPISGGDGNREYLLVGRKA</sequence>
<dbReference type="InterPro" id="IPR002942">
    <property type="entry name" value="S4_RNA-bd"/>
</dbReference>